<dbReference type="EMBL" id="CABVHP010000026">
    <property type="protein sequence ID" value="VVO36541.1"/>
    <property type="molecule type" value="Genomic_DNA"/>
</dbReference>
<dbReference type="Proteomes" id="UP000326557">
    <property type="component" value="Unassembled WGS sequence"/>
</dbReference>
<organism evidence="2 3">
    <name type="scientific">Pseudomonas fluorescens</name>
    <dbReference type="NCBI Taxonomy" id="294"/>
    <lineage>
        <taxon>Bacteria</taxon>
        <taxon>Pseudomonadati</taxon>
        <taxon>Pseudomonadota</taxon>
        <taxon>Gammaproteobacteria</taxon>
        <taxon>Pseudomonadales</taxon>
        <taxon>Pseudomonadaceae</taxon>
        <taxon>Pseudomonas</taxon>
    </lineage>
</organism>
<gene>
    <name evidence="2" type="ORF">PS704_05441</name>
</gene>
<keyword evidence="1" id="KW-0812">Transmembrane</keyword>
<keyword evidence="1" id="KW-1133">Transmembrane helix</keyword>
<evidence type="ECO:0000256" key="1">
    <source>
        <dbReference type="SAM" id="Phobius"/>
    </source>
</evidence>
<evidence type="ECO:0000313" key="2">
    <source>
        <dbReference type="EMBL" id="VVO36541.1"/>
    </source>
</evidence>
<dbReference type="AlphaFoldDB" id="A0A5E7FAW6"/>
<sequence>MVCWGNSLPKPVPAGCRSINRHLRIRQVGVSAFMAAAAWLLILLRVGIRFGLTPSITNAYYSQLPDGVCCLEIFNRK</sequence>
<accession>A0A5E7FAW6</accession>
<feature type="transmembrane region" description="Helical" evidence="1">
    <location>
        <begin position="28"/>
        <end position="48"/>
    </location>
</feature>
<name>A0A5E7FAW6_PSEFL</name>
<reference evidence="2 3" key="1">
    <citation type="submission" date="2019-09" db="EMBL/GenBank/DDBJ databases">
        <authorList>
            <person name="Chandra G."/>
            <person name="Truman W A."/>
        </authorList>
    </citation>
    <scope>NUCLEOTIDE SEQUENCE [LARGE SCALE GENOMIC DNA]</scope>
    <source>
        <strain evidence="2">PS704</strain>
    </source>
</reference>
<keyword evidence="1" id="KW-0472">Membrane</keyword>
<proteinExistence type="predicted"/>
<protein>
    <submittedName>
        <fullName evidence="2">Uncharacterized protein</fullName>
    </submittedName>
</protein>
<evidence type="ECO:0000313" key="3">
    <source>
        <dbReference type="Proteomes" id="UP000326557"/>
    </source>
</evidence>